<reference evidence="17 18" key="1">
    <citation type="journal article" date="2010" name="Stand. Genomic Sci.">
        <title>Complete genome sequence of Spirochaeta smaragdinae type strain (SEBR 4228).</title>
        <authorList>
            <person name="Mavromatis K."/>
            <person name="Yasawong M."/>
            <person name="Chertkov O."/>
            <person name="Lapidus A."/>
            <person name="Lucas S."/>
            <person name="Nolan M."/>
            <person name="Del Rio T.G."/>
            <person name="Tice H."/>
            <person name="Cheng J.F."/>
            <person name="Pitluck S."/>
            <person name="Liolios K."/>
            <person name="Ivanova N."/>
            <person name="Tapia R."/>
            <person name="Han C."/>
            <person name="Bruce D."/>
            <person name="Goodwin L."/>
            <person name="Pati A."/>
            <person name="Chen A."/>
            <person name="Palaniappan K."/>
            <person name="Land M."/>
            <person name="Hauser L."/>
            <person name="Chang Y.J."/>
            <person name="Jeffries C.D."/>
            <person name="Detter J.C."/>
            <person name="Rohde M."/>
            <person name="Brambilla E."/>
            <person name="Spring S."/>
            <person name="Goker M."/>
            <person name="Sikorski J."/>
            <person name="Woyke T."/>
            <person name="Bristow J."/>
            <person name="Eisen J.A."/>
            <person name="Markowitz V."/>
            <person name="Hugenholtz P."/>
            <person name="Klenk H.P."/>
            <person name="Kyrpides N.C."/>
        </authorList>
    </citation>
    <scope>NUCLEOTIDE SEQUENCE [LARGE SCALE GENOMIC DNA]</scope>
    <source>
        <strain evidence="18">DSM 11293 / JCM 15392 / SEBR 4228</strain>
    </source>
</reference>
<dbReference type="SUPFAM" id="SSF52518">
    <property type="entry name" value="Thiamin diphosphate-binding fold (THDP-binding)"/>
    <property type="match status" value="2"/>
</dbReference>
<evidence type="ECO:0000256" key="5">
    <source>
        <dbReference type="ARBA" id="ARBA00022448"/>
    </source>
</evidence>
<evidence type="ECO:0000256" key="1">
    <source>
        <dbReference type="ARBA" id="ARBA00002995"/>
    </source>
</evidence>
<dbReference type="Pfam" id="PF02775">
    <property type="entry name" value="TPP_enzyme_C"/>
    <property type="match status" value="1"/>
</dbReference>
<comment type="catalytic activity">
    <reaction evidence="13 14">
        <text>indole-3-pyruvate + 2 oxidized [2Fe-2S]-[ferredoxin] + CoA = (indol-3-yl)acetyl-CoA + 2 reduced [2Fe-2S]-[ferredoxin] + CO2 + H(+)</text>
        <dbReference type="Rhea" id="RHEA:12645"/>
        <dbReference type="Rhea" id="RHEA-COMP:10000"/>
        <dbReference type="Rhea" id="RHEA-COMP:10001"/>
        <dbReference type="ChEBI" id="CHEBI:15378"/>
        <dbReference type="ChEBI" id="CHEBI:16526"/>
        <dbReference type="ChEBI" id="CHEBI:17640"/>
        <dbReference type="ChEBI" id="CHEBI:33737"/>
        <dbReference type="ChEBI" id="CHEBI:33738"/>
        <dbReference type="ChEBI" id="CHEBI:57271"/>
        <dbReference type="ChEBI" id="CHEBI:57287"/>
        <dbReference type="EC" id="1.2.7.8"/>
    </reaction>
</comment>
<dbReference type="EMBL" id="CP002116">
    <property type="protein sequence ID" value="ADK82449.1"/>
    <property type="molecule type" value="Genomic_DNA"/>
</dbReference>
<organism evidence="17 18">
    <name type="scientific">Sediminispirochaeta smaragdinae (strain DSM 11293 / JCM 15392 / SEBR 4228)</name>
    <name type="common">Spirochaeta smaragdinae</name>
    <dbReference type="NCBI Taxonomy" id="573413"/>
    <lineage>
        <taxon>Bacteria</taxon>
        <taxon>Pseudomonadati</taxon>
        <taxon>Spirochaetota</taxon>
        <taxon>Spirochaetia</taxon>
        <taxon>Spirochaetales</taxon>
        <taxon>Spirochaetaceae</taxon>
        <taxon>Sediminispirochaeta</taxon>
    </lineage>
</organism>
<dbReference type="GO" id="GO:0051539">
    <property type="term" value="F:4 iron, 4 sulfur cluster binding"/>
    <property type="evidence" value="ECO:0007669"/>
    <property type="project" value="UniProtKB-UniRule"/>
</dbReference>
<proteinExistence type="predicted"/>
<dbReference type="InterPro" id="IPR017721">
    <property type="entry name" value="IorA"/>
</dbReference>
<dbReference type="PANTHER" id="PTHR43710">
    <property type="entry name" value="2-HYDROXYACYL-COA LYASE"/>
    <property type="match status" value="1"/>
</dbReference>
<dbReference type="GO" id="GO:0046872">
    <property type="term" value="F:metal ion binding"/>
    <property type="evidence" value="ECO:0007669"/>
    <property type="project" value="UniProtKB-UniRule"/>
</dbReference>
<dbReference type="STRING" id="573413.Spirs_3355"/>
<keyword evidence="5 14" id="KW-0813">Transport</keyword>
<comment type="subunit">
    <text evidence="2">Heterodimer of the IorA and IorB subunits.</text>
</comment>
<name>E1RAT1_SEDSS</name>
<evidence type="ECO:0000256" key="6">
    <source>
        <dbReference type="ARBA" id="ARBA00022485"/>
    </source>
</evidence>
<dbReference type="InterPro" id="IPR009014">
    <property type="entry name" value="Transketo_C/PFOR_II"/>
</dbReference>
<evidence type="ECO:0000256" key="3">
    <source>
        <dbReference type="ARBA" id="ARBA00012812"/>
    </source>
</evidence>
<evidence type="ECO:0000259" key="15">
    <source>
        <dbReference type="Pfam" id="PF01855"/>
    </source>
</evidence>
<sequence length="539" mass="58646">MDGYVLLGNEAVALGALHAGVSLAYGYPGTPSTEIIEYMQQVLEPKSGVRAQWCSNEKTAYEAAVGASAMNRRVLVTMKHVGLNVAADPFMNSAIMNIKGGLVLAVADDPGMHSSQNEQDSRFYADFAKLPCFEPHNQQEAYEMTRAAFDLSERFHVPVLLRLVTRLSHSRAIVRPNPSRGANPMAKFTGKEDFITLPATSRKRYVEHLELYKRLQAYAESETLNPLKFGDTDTPFSVITSGLGHNYFEENAEDLGFSPSVLHVNFYPLPEDKIRTLAAGSKRILCIEEGYPFIERLLRGILPVPVTISGKLDGCLPPSGELNPDIVRTALKLPEPSSTLEDGHGSLVSLPGRPPQLCKGCPHQDTFKALNTALEAYENHLVTGDIGCYTLGYLPPLEAIETGLCMGASITMARGAAQAGMYPVVAVIGDSTFMHSGLTGLADAVSSSVPITILILDNSTTAMTGGQDTIFESKGIRKVVLGLGVEPEHCVEMVPLPARHEENSDLLRREIEYKGVSVVFAFRECIQTAKRKHKKEAKA</sequence>
<keyword evidence="18" id="KW-1185">Reference proteome</keyword>
<dbReference type="PIRSF" id="PIRSF006439">
    <property type="entry name" value="Indolepyruvate_ferr_oxidored"/>
    <property type="match status" value="1"/>
</dbReference>
<dbReference type="PANTHER" id="PTHR43710:SF5">
    <property type="entry name" value="INDOLEPYRUVATE FERREDOXIN OXIDOREDUCTASE ALPHA SUBUNIT"/>
    <property type="match status" value="1"/>
</dbReference>
<comment type="cofactor">
    <cofactor evidence="14">
        <name>[4Fe-4S] cluster</name>
        <dbReference type="ChEBI" id="CHEBI:49883"/>
    </cofactor>
    <text evidence="14">Binds 2 [4Fe-4S] clusters. In this family the first cluster has a non-standard and varying [4Fe-4S] binding motif CX(2)CX(2)CX(4-5)CP.</text>
</comment>
<keyword evidence="9 14" id="KW-0560">Oxidoreductase</keyword>
<dbReference type="HOGENOM" id="CLU_017727_0_0_12"/>
<comment type="function">
    <text evidence="1 14">Catalyzes the ferredoxin-dependent oxidative decarboxylation of arylpyruvates.</text>
</comment>
<keyword evidence="7 14" id="KW-0479">Metal-binding</keyword>
<keyword evidence="6 14" id="KW-0004">4Fe-4S</keyword>
<evidence type="ECO:0000256" key="10">
    <source>
        <dbReference type="ARBA" id="ARBA00023004"/>
    </source>
</evidence>
<dbReference type="GO" id="GO:0030976">
    <property type="term" value="F:thiamine pyrophosphate binding"/>
    <property type="evidence" value="ECO:0007669"/>
    <property type="project" value="InterPro"/>
</dbReference>
<evidence type="ECO:0000256" key="4">
    <source>
        <dbReference type="ARBA" id="ARBA00017710"/>
    </source>
</evidence>
<dbReference type="InterPro" id="IPR011766">
    <property type="entry name" value="TPP_enzyme_TPP-bd"/>
</dbReference>
<evidence type="ECO:0000256" key="13">
    <source>
        <dbReference type="ARBA" id="ARBA00048332"/>
    </source>
</evidence>
<feature type="domain" description="Thiamine pyrophosphate enzyme TPP-binding" evidence="16">
    <location>
        <begin position="385"/>
        <end position="473"/>
    </location>
</feature>
<dbReference type="SUPFAM" id="SSF52922">
    <property type="entry name" value="TK C-terminal domain-like"/>
    <property type="match status" value="1"/>
</dbReference>
<dbReference type="Pfam" id="PF01855">
    <property type="entry name" value="POR_N"/>
    <property type="match status" value="1"/>
</dbReference>
<evidence type="ECO:0000256" key="7">
    <source>
        <dbReference type="ARBA" id="ARBA00022723"/>
    </source>
</evidence>
<dbReference type="AlphaFoldDB" id="E1RAT1"/>
<evidence type="ECO:0000313" key="18">
    <source>
        <dbReference type="Proteomes" id="UP000002318"/>
    </source>
</evidence>
<evidence type="ECO:0000256" key="8">
    <source>
        <dbReference type="ARBA" id="ARBA00022982"/>
    </source>
</evidence>
<dbReference type="InterPro" id="IPR029061">
    <property type="entry name" value="THDP-binding"/>
</dbReference>
<evidence type="ECO:0000256" key="9">
    <source>
        <dbReference type="ARBA" id="ARBA00023002"/>
    </source>
</evidence>
<dbReference type="RefSeq" id="WP_013255908.1">
    <property type="nucleotide sequence ID" value="NC_014364.1"/>
</dbReference>
<protein>
    <recommendedName>
        <fullName evidence="4 14">Indolepyruvate oxidoreductase subunit IorA</fullName>
        <shortName evidence="14">IOR</shortName>
        <ecNumber evidence="3 14">1.2.7.8</ecNumber>
    </recommendedName>
    <alternativeName>
        <fullName evidence="12 14">Indolepyruvate ferredoxin oxidoreductase subunit alpha</fullName>
    </alternativeName>
</protein>
<dbReference type="Proteomes" id="UP000002318">
    <property type="component" value="Chromosome"/>
</dbReference>
<evidence type="ECO:0000256" key="2">
    <source>
        <dbReference type="ARBA" id="ARBA00011238"/>
    </source>
</evidence>
<evidence type="ECO:0000313" key="17">
    <source>
        <dbReference type="EMBL" id="ADK82449.1"/>
    </source>
</evidence>
<dbReference type="CDD" id="cd07034">
    <property type="entry name" value="TPP_PYR_PFOR_IOR-alpha_like"/>
    <property type="match status" value="1"/>
</dbReference>
<dbReference type="GO" id="GO:0044281">
    <property type="term" value="P:small molecule metabolic process"/>
    <property type="evidence" value="ECO:0007669"/>
    <property type="project" value="UniProtKB-ARBA"/>
</dbReference>
<dbReference type="eggNOG" id="COG4231">
    <property type="taxonomic scope" value="Bacteria"/>
</dbReference>
<dbReference type="InterPro" id="IPR045025">
    <property type="entry name" value="HACL1-like"/>
</dbReference>
<feature type="domain" description="Pyruvate flavodoxin/ferredoxin oxidoreductase pyrimidine binding" evidence="15">
    <location>
        <begin position="15"/>
        <end position="180"/>
    </location>
</feature>
<evidence type="ECO:0000256" key="12">
    <source>
        <dbReference type="ARBA" id="ARBA00030514"/>
    </source>
</evidence>
<keyword evidence="11 14" id="KW-0411">Iron-sulfur</keyword>
<evidence type="ECO:0000256" key="11">
    <source>
        <dbReference type="ARBA" id="ARBA00023014"/>
    </source>
</evidence>
<dbReference type="EC" id="1.2.7.8" evidence="3 14"/>
<evidence type="ECO:0000256" key="14">
    <source>
        <dbReference type="PIRNR" id="PIRNR006439"/>
    </source>
</evidence>
<gene>
    <name evidence="17" type="ordered locus">Spirs_3355</name>
</gene>
<dbReference type="CDD" id="cd02008">
    <property type="entry name" value="TPP_IOR_alpha"/>
    <property type="match status" value="1"/>
</dbReference>
<keyword evidence="10 14" id="KW-0408">Iron</keyword>
<accession>E1RAT1</accession>
<dbReference type="Gene3D" id="3.40.50.970">
    <property type="match status" value="2"/>
</dbReference>
<evidence type="ECO:0000259" key="16">
    <source>
        <dbReference type="Pfam" id="PF02775"/>
    </source>
</evidence>
<dbReference type="InterPro" id="IPR002880">
    <property type="entry name" value="Pyrv_Fd/Flavodoxin_OxRdtase_N"/>
</dbReference>
<dbReference type="GO" id="GO:0043805">
    <property type="term" value="F:indolepyruvate ferredoxin oxidoreductase activity"/>
    <property type="evidence" value="ECO:0007669"/>
    <property type="project" value="UniProtKB-UniRule"/>
</dbReference>
<dbReference type="KEGG" id="ssm:Spirs_3355"/>
<dbReference type="FunFam" id="3.40.50.970:FF:000039">
    <property type="entry name" value="Indolepyruvate oxidoreductase subunit IorA"/>
    <property type="match status" value="1"/>
</dbReference>
<keyword evidence="8 14" id="KW-0249">Electron transport</keyword>